<dbReference type="GO" id="GO:0030427">
    <property type="term" value="C:site of polarized growth"/>
    <property type="evidence" value="ECO:0007669"/>
    <property type="project" value="TreeGrafter"/>
</dbReference>
<dbReference type="GO" id="GO:0030864">
    <property type="term" value="C:cortical actin cytoskeleton"/>
    <property type="evidence" value="ECO:0007669"/>
    <property type="project" value="TreeGrafter"/>
</dbReference>
<proteinExistence type="predicted"/>
<accession>A0A0L0C5P8</accession>
<evidence type="ECO:0000259" key="1">
    <source>
        <dbReference type="PROSITE" id="PS51263"/>
    </source>
</evidence>
<dbReference type="PANTHER" id="PTHR10829:SF25">
    <property type="entry name" value="DREBRIN-LIKE PROTEIN"/>
    <property type="match status" value="1"/>
</dbReference>
<dbReference type="GO" id="GO:0005884">
    <property type="term" value="C:actin filament"/>
    <property type="evidence" value="ECO:0007669"/>
    <property type="project" value="TreeGrafter"/>
</dbReference>
<feature type="domain" description="ADF-H" evidence="1">
    <location>
        <begin position="1"/>
        <end position="113"/>
    </location>
</feature>
<keyword evidence="3" id="KW-1185">Reference proteome</keyword>
<dbReference type="Pfam" id="PF00241">
    <property type="entry name" value="Cofilin_ADF"/>
    <property type="match status" value="1"/>
</dbReference>
<dbReference type="Proteomes" id="UP000037069">
    <property type="component" value="Unassembled WGS sequence"/>
</dbReference>
<dbReference type="AlphaFoldDB" id="A0A0L0C5P8"/>
<protein>
    <recommendedName>
        <fullName evidence="1">ADF-H domain-containing protein</fullName>
    </recommendedName>
</protein>
<dbReference type="InterPro" id="IPR002108">
    <property type="entry name" value="ADF-H"/>
</dbReference>
<dbReference type="PROSITE" id="PS51263">
    <property type="entry name" value="ADF_H"/>
    <property type="match status" value="1"/>
</dbReference>
<name>A0A0L0C5P8_LUCCU</name>
<evidence type="ECO:0000313" key="2">
    <source>
        <dbReference type="EMBL" id="KNC27615.1"/>
    </source>
</evidence>
<reference evidence="2 3" key="1">
    <citation type="journal article" date="2015" name="Nat. Commun.">
        <title>Lucilia cuprina genome unlocks parasitic fly biology to underpin future interventions.</title>
        <authorList>
            <person name="Anstead C.A."/>
            <person name="Korhonen P.K."/>
            <person name="Young N.D."/>
            <person name="Hall R.S."/>
            <person name="Jex A.R."/>
            <person name="Murali S.C."/>
            <person name="Hughes D.S."/>
            <person name="Lee S.F."/>
            <person name="Perry T."/>
            <person name="Stroehlein A.J."/>
            <person name="Ansell B.R."/>
            <person name="Breugelmans B."/>
            <person name="Hofmann A."/>
            <person name="Qu J."/>
            <person name="Dugan S."/>
            <person name="Lee S.L."/>
            <person name="Chao H."/>
            <person name="Dinh H."/>
            <person name="Han Y."/>
            <person name="Doddapaneni H.V."/>
            <person name="Worley K.C."/>
            <person name="Muzny D.M."/>
            <person name="Ioannidis P."/>
            <person name="Waterhouse R.M."/>
            <person name="Zdobnov E.M."/>
            <person name="James P.J."/>
            <person name="Bagnall N.H."/>
            <person name="Kotze A.C."/>
            <person name="Gibbs R.A."/>
            <person name="Richards S."/>
            <person name="Batterham P."/>
            <person name="Gasser R.B."/>
        </authorList>
    </citation>
    <scope>NUCLEOTIDE SEQUENCE [LARGE SCALE GENOMIC DNA]</scope>
    <source>
        <strain evidence="2 3">LS</strain>
        <tissue evidence="2">Full body</tissue>
    </source>
</reference>
<dbReference type="STRING" id="7375.A0A0L0C5P8"/>
<feature type="non-terminal residue" evidence="2">
    <location>
        <position position="1"/>
    </location>
</feature>
<gene>
    <name evidence="2" type="ORF">FF38_06219</name>
</gene>
<comment type="caution">
    <text evidence="2">The sequence shown here is derived from an EMBL/GenBank/DDBJ whole genome shotgun (WGS) entry which is preliminary data.</text>
</comment>
<dbReference type="EMBL" id="JRES01000879">
    <property type="protein sequence ID" value="KNC27615.1"/>
    <property type="molecule type" value="Genomic_DNA"/>
</dbReference>
<dbReference type="InterPro" id="IPR029006">
    <property type="entry name" value="ADF-H/Gelsolin-like_dom_sf"/>
</dbReference>
<evidence type="ECO:0000313" key="3">
    <source>
        <dbReference type="Proteomes" id="UP000037069"/>
    </source>
</evidence>
<feature type="non-terminal residue" evidence="2">
    <location>
        <position position="117"/>
    </location>
</feature>
<organism evidence="2 3">
    <name type="scientific">Lucilia cuprina</name>
    <name type="common">Green bottle fly</name>
    <name type="synonym">Australian sheep blowfly</name>
    <dbReference type="NCBI Taxonomy" id="7375"/>
    <lineage>
        <taxon>Eukaryota</taxon>
        <taxon>Metazoa</taxon>
        <taxon>Ecdysozoa</taxon>
        <taxon>Arthropoda</taxon>
        <taxon>Hexapoda</taxon>
        <taxon>Insecta</taxon>
        <taxon>Pterygota</taxon>
        <taxon>Neoptera</taxon>
        <taxon>Endopterygota</taxon>
        <taxon>Diptera</taxon>
        <taxon>Brachycera</taxon>
        <taxon>Muscomorpha</taxon>
        <taxon>Oestroidea</taxon>
        <taxon>Calliphoridae</taxon>
        <taxon>Luciliinae</taxon>
        <taxon>Lucilia</taxon>
    </lineage>
</organism>
<sequence>VISSDPETKYAIFDYDGTRNVLIPGPHGAGDLDEFCEDFDDAKIQYGFCRVEFNGINKVVFVGWVGENVASRQRLLFNSHMASVAKQFSTHHIQITARSSDEQLAVIAPYTIYGCSI</sequence>
<dbReference type="SUPFAM" id="SSF55753">
    <property type="entry name" value="Actin depolymerizing proteins"/>
    <property type="match status" value="1"/>
</dbReference>
<dbReference type="Gene3D" id="3.40.20.10">
    <property type="entry name" value="Severin"/>
    <property type="match status" value="1"/>
</dbReference>
<dbReference type="GO" id="GO:0051015">
    <property type="term" value="F:actin filament binding"/>
    <property type="evidence" value="ECO:0007669"/>
    <property type="project" value="TreeGrafter"/>
</dbReference>
<dbReference type="PANTHER" id="PTHR10829">
    <property type="entry name" value="CORTACTIN AND DREBRIN"/>
    <property type="match status" value="1"/>
</dbReference>
<dbReference type="GO" id="GO:0030833">
    <property type="term" value="P:regulation of actin filament polymerization"/>
    <property type="evidence" value="ECO:0007669"/>
    <property type="project" value="TreeGrafter"/>
</dbReference>